<dbReference type="EMBL" id="QKYN01000106">
    <property type="protein sequence ID" value="RAG82710.1"/>
    <property type="molecule type" value="Genomic_DNA"/>
</dbReference>
<feature type="DNA-binding region" description="H-T-H motif" evidence="4">
    <location>
        <begin position="35"/>
        <end position="54"/>
    </location>
</feature>
<dbReference type="PROSITE" id="PS01081">
    <property type="entry name" value="HTH_TETR_1"/>
    <property type="match status" value="1"/>
</dbReference>
<proteinExistence type="predicted"/>
<evidence type="ECO:0000256" key="3">
    <source>
        <dbReference type="ARBA" id="ARBA00023163"/>
    </source>
</evidence>
<dbReference type="GO" id="GO:0003700">
    <property type="term" value="F:DNA-binding transcription factor activity"/>
    <property type="evidence" value="ECO:0007669"/>
    <property type="project" value="TreeGrafter"/>
</dbReference>
<dbReference type="PANTHER" id="PTHR30055">
    <property type="entry name" value="HTH-TYPE TRANSCRIPTIONAL REGULATOR RUTR"/>
    <property type="match status" value="1"/>
</dbReference>
<dbReference type="GO" id="GO:0000976">
    <property type="term" value="F:transcription cis-regulatory region binding"/>
    <property type="evidence" value="ECO:0007669"/>
    <property type="project" value="TreeGrafter"/>
</dbReference>
<protein>
    <submittedName>
        <fullName evidence="6">TetR/AcrR family transcriptional regulator</fullName>
    </submittedName>
</protein>
<keyword evidence="7" id="KW-1185">Reference proteome</keyword>
<accession>A0A2X0K614</accession>
<organism evidence="6 7">
    <name type="scientific">Streptacidiphilus pinicola</name>
    <dbReference type="NCBI Taxonomy" id="2219663"/>
    <lineage>
        <taxon>Bacteria</taxon>
        <taxon>Bacillati</taxon>
        <taxon>Actinomycetota</taxon>
        <taxon>Actinomycetes</taxon>
        <taxon>Kitasatosporales</taxon>
        <taxon>Streptomycetaceae</taxon>
        <taxon>Streptacidiphilus</taxon>
    </lineage>
</organism>
<evidence type="ECO:0000313" key="6">
    <source>
        <dbReference type="EMBL" id="RAG82710.1"/>
    </source>
</evidence>
<keyword evidence="2 4" id="KW-0238">DNA-binding</keyword>
<reference evidence="6 7" key="1">
    <citation type="submission" date="2018-06" db="EMBL/GenBank/DDBJ databases">
        <title>Streptacidiphilus pinicola sp. nov., isolated from pine grove soil.</title>
        <authorList>
            <person name="Roh S.G."/>
            <person name="Park S."/>
            <person name="Kim M.-K."/>
            <person name="Yun B.-R."/>
            <person name="Park J."/>
            <person name="Kim M.J."/>
            <person name="Kim Y.S."/>
            <person name="Kim S.B."/>
        </authorList>
    </citation>
    <scope>NUCLEOTIDE SEQUENCE [LARGE SCALE GENOMIC DNA]</scope>
    <source>
        <strain evidence="6 7">MMS16-CNU450</strain>
    </source>
</reference>
<dbReference type="PRINTS" id="PR00455">
    <property type="entry name" value="HTHTETR"/>
</dbReference>
<comment type="caution">
    <text evidence="6">The sequence shown here is derived from an EMBL/GenBank/DDBJ whole genome shotgun (WGS) entry which is preliminary data.</text>
</comment>
<dbReference type="RefSeq" id="WP_111504857.1">
    <property type="nucleotide sequence ID" value="NZ_QKYN01000106.1"/>
</dbReference>
<dbReference type="OrthoDB" id="3767959at2"/>
<dbReference type="InterPro" id="IPR050109">
    <property type="entry name" value="HTH-type_TetR-like_transc_reg"/>
</dbReference>
<dbReference type="PROSITE" id="PS50977">
    <property type="entry name" value="HTH_TETR_2"/>
    <property type="match status" value="1"/>
</dbReference>
<dbReference type="InterPro" id="IPR001647">
    <property type="entry name" value="HTH_TetR"/>
</dbReference>
<dbReference type="InterPro" id="IPR009057">
    <property type="entry name" value="Homeodomain-like_sf"/>
</dbReference>
<dbReference type="InterPro" id="IPR023772">
    <property type="entry name" value="DNA-bd_HTH_TetR-type_CS"/>
</dbReference>
<evidence type="ECO:0000313" key="7">
    <source>
        <dbReference type="Proteomes" id="UP000248889"/>
    </source>
</evidence>
<feature type="domain" description="HTH tetR-type" evidence="5">
    <location>
        <begin position="12"/>
        <end position="72"/>
    </location>
</feature>
<dbReference type="AlphaFoldDB" id="A0A2X0K614"/>
<keyword evidence="1" id="KW-0805">Transcription regulation</keyword>
<dbReference type="PANTHER" id="PTHR30055:SF226">
    <property type="entry name" value="HTH-TYPE TRANSCRIPTIONAL REGULATOR PKSA"/>
    <property type="match status" value="1"/>
</dbReference>
<dbReference type="FunFam" id="1.10.10.60:FF:000141">
    <property type="entry name" value="TetR family transcriptional regulator"/>
    <property type="match status" value="1"/>
</dbReference>
<evidence type="ECO:0000259" key="5">
    <source>
        <dbReference type="PROSITE" id="PS50977"/>
    </source>
</evidence>
<dbReference type="GO" id="GO:0045892">
    <property type="term" value="P:negative regulation of DNA-templated transcription"/>
    <property type="evidence" value="ECO:0007669"/>
    <property type="project" value="UniProtKB-ARBA"/>
</dbReference>
<sequence>MGKAGTKGVARAERERQIVDIAGRVFAEHGYAGTSLTAVAAQAGISKPLIYSYFGSKEGLFAACLSTAGEVLVEVIERTAGLGLVGQQRAVVTLDQFFAALEPRPWMWRVFRDPTMPAAPEITERHARYARRMHAVGAEGVRELLHLAGNDDPLDSSAMTAAWVNVFDALVNWWIDHPGESRASMTARTVRLSAAVFGPMESDPLADQPG</sequence>
<evidence type="ECO:0000256" key="1">
    <source>
        <dbReference type="ARBA" id="ARBA00023015"/>
    </source>
</evidence>
<dbReference type="Pfam" id="PF00440">
    <property type="entry name" value="TetR_N"/>
    <property type="match status" value="1"/>
</dbReference>
<evidence type="ECO:0000256" key="2">
    <source>
        <dbReference type="ARBA" id="ARBA00023125"/>
    </source>
</evidence>
<dbReference type="Gene3D" id="1.10.357.10">
    <property type="entry name" value="Tetracycline Repressor, domain 2"/>
    <property type="match status" value="1"/>
</dbReference>
<dbReference type="SUPFAM" id="SSF46689">
    <property type="entry name" value="Homeodomain-like"/>
    <property type="match status" value="1"/>
</dbReference>
<name>A0A2X0K614_9ACTN</name>
<evidence type="ECO:0000256" key="4">
    <source>
        <dbReference type="PROSITE-ProRule" id="PRU00335"/>
    </source>
</evidence>
<dbReference type="Proteomes" id="UP000248889">
    <property type="component" value="Unassembled WGS sequence"/>
</dbReference>
<gene>
    <name evidence="6" type="ORF">DN069_26025</name>
</gene>
<keyword evidence="3" id="KW-0804">Transcription</keyword>